<protein>
    <submittedName>
        <fullName evidence="2">Uncharacterized protein</fullName>
    </submittedName>
</protein>
<keyword evidence="1" id="KW-0175">Coiled coil</keyword>
<feature type="coiled-coil region" evidence="1">
    <location>
        <begin position="7"/>
        <end position="69"/>
    </location>
</feature>
<proteinExistence type="predicted"/>
<dbReference type="EMBL" id="LR796209">
    <property type="protein sequence ID" value="CAB4127281.1"/>
    <property type="molecule type" value="Genomic_DNA"/>
</dbReference>
<organism evidence="2">
    <name type="scientific">uncultured Caudovirales phage</name>
    <dbReference type="NCBI Taxonomy" id="2100421"/>
    <lineage>
        <taxon>Viruses</taxon>
        <taxon>Duplodnaviria</taxon>
        <taxon>Heunggongvirae</taxon>
        <taxon>Uroviricota</taxon>
        <taxon>Caudoviricetes</taxon>
        <taxon>Peduoviridae</taxon>
        <taxon>Maltschvirus</taxon>
        <taxon>Maltschvirus maltsch</taxon>
    </lineage>
</organism>
<gene>
    <name evidence="2" type="ORF">UFOVP75_118</name>
</gene>
<evidence type="ECO:0000313" key="2">
    <source>
        <dbReference type="EMBL" id="CAB4127281.1"/>
    </source>
</evidence>
<sequence length="106" mass="12227">MTPVEQNEQLKALLWKLQELLETSQELWLDCKSASVVSIEEAMHYQEDIAKYKAQIKETEETMRKLYVKHGNELRIAARRATAAPKEATIIPFRRNHTGDSASDRV</sequence>
<reference evidence="2" key="1">
    <citation type="submission" date="2020-04" db="EMBL/GenBank/DDBJ databases">
        <authorList>
            <person name="Chiriac C."/>
            <person name="Salcher M."/>
            <person name="Ghai R."/>
            <person name="Kavagutti S V."/>
        </authorList>
    </citation>
    <scope>NUCLEOTIDE SEQUENCE</scope>
</reference>
<name>A0A6J5KYZ7_9CAUD</name>
<evidence type="ECO:0000256" key="1">
    <source>
        <dbReference type="SAM" id="Coils"/>
    </source>
</evidence>
<accession>A0A6J5KYZ7</accession>